<reference evidence="7 8" key="1">
    <citation type="submission" date="2015-08" db="EMBL/GenBank/DDBJ databases">
        <title>Complete genome sequence of Sulfurifustis variabilis.</title>
        <authorList>
            <person name="Miura A."/>
            <person name="Kojima H."/>
            <person name="Fukui M."/>
        </authorList>
    </citation>
    <scope>NUCLEOTIDE SEQUENCE [LARGE SCALE GENOMIC DNA]</scope>
    <source>
        <strain evidence="8">skN76</strain>
    </source>
</reference>
<feature type="transmembrane region" description="Helical" evidence="5">
    <location>
        <begin position="285"/>
        <end position="306"/>
    </location>
</feature>
<keyword evidence="8" id="KW-1185">Reference proteome</keyword>
<evidence type="ECO:0000313" key="8">
    <source>
        <dbReference type="Proteomes" id="UP000218899"/>
    </source>
</evidence>
<dbReference type="KEGG" id="sva:SVA_3668"/>
<feature type="domain" description="Sodium/calcium exchanger membrane region" evidence="6">
    <location>
        <begin position="8"/>
        <end position="152"/>
    </location>
</feature>
<dbReference type="Pfam" id="PF01699">
    <property type="entry name" value="Na_Ca_ex"/>
    <property type="match status" value="2"/>
</dbReference>
<evidence type="ECO:0000256" key="4">
    <source>
        <dbReference type="ARBA" id="ARBA00023136"/>
    </source>
</evidence>
<dbReference type="GO" id="GO:0008273">
    <property type="term" value="F:calcium, potassium:sodium antiporter activity"/>
    <property type="evidence" value="ECO:0007669"/>
    <property type="project" value="TreeGrafter"/>
</dbReference>
<feature type="transmembrane region" description="Helical" evidence="5">
    <location>
        <begin position="220"/>
        <end position="243"/>
    </location>
</feature>
<feature type="transmembrane region" description="Helical" evidence="5">
    <location>
        <begin position="75"/>
        <end position="96"/>
    </location>
</feature>
<dbReference type="Gene3D" id="1.20.1420.30">
    <property type="entry name" value="NCX, central ion-binding region"/>
    <property type="match status" value="1"/>
</dbReference>
<gene>
    <name evidence="7" type="ORF">SVA_3668</name>
</gene>
<dbReference type="InterPro" id="IPR004837">
    <property type="entry name" value="NaCa_Exmemb"/>
</dbReference>
<evidence type="ECO:0000313" key="7">
    <source>
        <dbReference type="EMBL" id="BAU50204.1"/>
    </source>
</evidence>
<dbReference type="Proteomes" id="UP000218899">
    <property type="component" value="Chromosome"/>
</dbReference>
<feature type="transmembrane region" description="Helical" evidence="5">
    <location>
        <begin position="187"/>
        <end position="208"/>
    </location>
</feature>
<evidence type="ECO:0000256" key="5">
    <source>
        <dbReference type="SAM" id="Phobius"/>
    </source>
</evidence>
<feature type="domain" description="Sodium/calcium exchanger membrane region" evidence="6">
    <location>
        <begin position="191"/>
        <end position="329"/>
    </location>
</feature>
<dbReference type="PANTHER" id="PTHR10846:SF8">
    <property type="entry name" value="INNER MEMBRANE PROTEIN YRBG"/>
    <property type="match status" value="1"/>
</dbReference>
<keyword evidence="2 5" id="KW-0812">Transmembrane</keyword>
<dbReference type="GO" id="GO:0006874">
    <property type="term" value="P:intracellular calcium ion homeostasis"/>
    <property type="evidence" value="ECO:0007669"/>
    <property type="project" value="TreeGrafter"/>
</dbReference>
<name>A0A1B4VBX0_9GAMM</name>
<feature type="transmembrane region" description="Helical" evidence="5">
    <location>
        <begin position="318"/>
        <end position="337"/>
    </location>
</feature>
<feature type="transmembrane region" description="Helical" evidence="5">
    <location>
        <begin position="134"/>
        <end position="155"/>
    </location>
</feature>
<evidence type="ECO:0000259" key="6">
    <source>
        <dbReference type="Pfam" id="PF01699"/>
    </source>
</evidence>
<dbReference type="InterPro" id="IPR044880">
    <property type="entry name" value="NCX_ion-bd_dom_sf"/>
</dbReference>
<organism evidence="7 8">
    <name type="scientific">Sulfurifustis variabilis</name>
    <dbReference type="NCBI Taxonomy" id="1675686"/>
    <lineage>
        <taxon>Bacteria</taxon>
        <taxon>Pseudomonadati</taxon>
        <taxon>Pseudomonadota</taxon>
        <taxon>Gammaproteobacteria</taxon>
        <taxon>Acidiferrobacterales</taxon>
        <taxon>Acidiferrobacteraceae</taxon>
        <taxon>Sulfurifustis</taxon>
    </lineage>
</organism>
<dbReference type="GO" id="GO:0005262">
    <property type="term" value="F:calcium channel activity"/>
    <property type="evidence" value="ECO:0007669"/>
    <property type="project" value="TreeGrafter"/>
</dbReference>
<dbReference type="PANTHER" id="PTHR10846">
    <property type="entry name" value="SODIUM/POTASSIUM/CALCIUM EXCHANGER"/>
    <property type="match status" value="1"/>
</dbReference>
<keyword evidence="4 5" id="KW-0472">Membrane</keyword>
<feature type="transmembrane region" description="Helical" evidence="5">
    <location>
        <begin position="255"/>
        <end position="273"/>
    </location>
</feature>
<feature type="transmembrane region" description="Helical" evidence="5">
    <location>
        <begin position="38"/>
        <end position="55"/>
    </location>
</feature>
<proteinExistence type="predicted"/>
<comment type="subcellular location">
    <subcellularLocation>
        <location evidence="1">Membrane</location>
        <topology evidence="1">Multi-pass membrane protein</topology>
    </subcellularLocation>
</comment>
<dbReference type="AlphaFoldDB" id="A0A1B4VBX0"/>
<feature type="transmembrane region" description="Helical" evidence="5">
    <location>
        <begin position="6"/>
        <end position="26"/>
    </location>
</feature>
<dbReference type="EMBL" id="AP014936">
    <property type="protein sequence ID" value="BAU50204.1"/>
    <property type="molecule type" value="Genomic_DNA"/>
</dbReference>
<sequence>MLSPAVLAWSQFFVCAFLIGVAGTFLSRYGDVIADKTGMGGTWIGLVLMASVTSLPELVTGVSAVTTADAPDIAVGNVLGACVINLGMIVVLDLLHRSESVYSRASQGHILSAGFGVVLAGFIGVSVLLAERGWAYAIGTIGLYSPFIVVVYLVAMRTVYQYERRQREAFVEERVERYPEMPLRRAVGRYALAAAVVVAAGLWLPHIGEALAASMQWEETFVGTLFVALATTLPEITVTVAALRIGALDLAVSNLLGSNLFNLLILAIDDVFYPAGPLFSHTSGLHAVSALSAIMMSGVVIVGLLYRPTGRVFRTVGWASLVLLSIYLLNASFLYLYSG</sequence>
<dbReference type="OrthoDB" id="9794225at2"/>
<evidence type="ECO:0000256" key="1">
    <source>
        <dbReference type="ARBA" id="ARBA00004141"/>
    </source>
</evidence>
<accession>A0A1B4VBX0</accession>
<dbReference type="GO" id="GO:0005886">
    <property type="term" value="C:plasma membrane"/>
    <property type="evidence" value="ECO:0007669"/>
    <property type="project" value="TreeGrafter"/>
</dbReference>
<feature type="transmembrane region" description="Helical" evidence="5">
    <location>
        <begin position="108"/>
        <end position="128"/>
    </location>
</feature>
<dbReference type="InterPro" id="IPR004481">
    <property type="entry name" value="K/Na/Ca-exchanger"/>
</dbReference>
<protein>
    <submittedName>
        <fullName evidence="7">Cation transporter</fullName>
    </submittedName>
</protein>
<evidence type="ECO:0000256" key="2">
    <source>
        <dbReference type="ARBA" id="ARBA00022692"/>
    </source>
</evidence>
<evidence type="ECO:0000256" key="3">
    <source>
        <dbReference type="ARBA" id="ARBA00022989"/>
    </source>
</evidence>
<keyword evidence="3 5" id="KW-1133">Transmembrane helix</keyword>